<evidence type="ECO:0000313" key="6">
    <source>
        <dbReference type="EMBL" id="CAL4064682.1"/>
    </source>
</evidence>
<feature type="region of interest" description="Disordered" evidence="5">
    <location>
        <begin position="355"/>
        <end position="377"/>
    </location>
</feature>
<keyword evidence="2" id="KW-0963">Cytoplasm</keyword>
<keyword evidence="3" id="KW-0597">Phosphoprotein</keyword>
<dbReference type="AlphaFoldDB" id="A0AAV2PVM8"/>
<comment type="caution">
    <text evidence="6">The sequence shown here is derived from an EMBL/GenBank/DDBJ whole genome shotgun (WGS) entry which is preliminary data.</text>
</comment>
<evidence type="ECO:0000256" key="5">
    <source>
        <dbReference type="SAM" id="MobiDB-lite"/>
    </source>
</evidence>
<feature type="region of interest" description="Disordered" evidence="5">
    <location>
        <begin position="392"/>
        <end position="415"/>
    </location>
</feature>
<dbReference type="GO" id="GO:0030018">
    <property type="term" value="C:Z disc"/>
    <property type="evidence" value="ECO:0007669"/>
    <property type="project" value="TreeGrafter"/>
</dbReference>
<evidence type="ECO:0000313" key="7">
    <source>
        <dbReference type="Proteomes" id="UP001497623"/>
    </source>
</evidence>
<sequence length="571" mass="63313">MEVLSEAPISLETVTRSTVTSMESSSFSSSYSSNIQIESVSNSSIIEPEPMATLESEPVDENANAIEAPIADTTAEISQENIKTQLQEIISEIEQNVEPEDEEDVTPEQEDAVKSLVEQELKLMQEEEALLSQQPREEEESQPYCHTWKPKGKYDIVKTEVKHEDINAVKVDDPQLTEVPKPVVAVPQEKVVDEQASVTKQVDMQPNANGFIDEIDGLPPGFDIPASIPLLARILPKNPSETTEDRKISLERLFTPATDSPNLTPTRNKKVFASSDFYRADHPTIEDQVDLAHRISQQLINDDNKQSRGHSMYVKRQERSEKWTNEEGYQEIIEYSGVSQQSSIQQTVVKERPNSMPIMPTLQPVKKDSTPSMPVSVPVQEMPTLRPVKERSPMKLTTNPNQGHVEPSEFESPTGRGAALFAKRKKRMEKYIVDETTVQQSKEAGGFAHQQTSVMSASSMESSSSLVQNQLELQPPIMFGGVQAAAPTSLTNGTQGVLAAAGDVIYAAECKVVTRSHSHPPTPQFELPSSGPLMDLTTNDKREKRKSFNFAAKGFGTYQDFYTPIHLGKAC</sequence>
<dbReference type="GO" id="GO:0003779">
    <property type="term" value="F:actin binding"/>
    <property type="evidence" value="ECO:0007669"/>
    <property type="project" value="TreeGrafter"/>
</dbReference>
<name>A0AAV2PVM8_MEGNR</name>
<comment type="subcellular location">
    <subcellularLocation>
        <location evidence="1">Cytoplasm</location>
    </subcellularLocation>
</comment>
<reference evidence="6 7" key="1">
    <citation type="submission" date="2024-05" db="EMBL/GenBank/DDBJ databases">
        <authorList>
            <person name="Wallberg A."/>
        </authorList>
    </citation>
    <scope>NUCLEOTIDE SEQUENCE [LARGE SCALE GENOMIC DNA]</scope>
</reference>
<dbReference type="GO" id="GO:0032233">
    <property type="term" value="P:positive regulation of actin filament bundle assembly"/>
    <property type="evidence" value="ECO:0007669"/>
    <property type="project" value="TreeGrafter"/>
</dbReference>
<dbReference type="Proteomes" id="UP001497623">
    <property type="component" value="Unassembled WGS sequence"/>
</dbReference>
<dbReference type="PANTHER" id="PTHR24217">
    <property type="entry name" value="PUTATIVE-RELATED"/>
    <property type="match status" value="1"/>
</dbReference>
<evidence type="ECO:0000256" key="1">
    <source>
        <dbReference type="ARBA" id="ARBA00004496"/>
    </source>
</evidence>
<dbReference type="GO" id="GO:0015629">
    <property type="term" value="C:actin cytoskeleton"/>
    <property type="evidence" value="ECO:0007669"/>
    <property type="project" value="TreeGrafter"/>
</dbReference>
<evidence type="ECO:0000256" key="4">
    <source>
        <dbReference type="ARBA" id="ARBA00038161"/>
    </source>
</evidence>
<evidence type="ECO:0000256" key="2">
    <source>
        <dbReference type="ARBA" id="ARBA00022490"/>
    </source>
</evidence>
<organism evidence="6 7">
    <name type="scientific">Meganyctiphanes norvegica</name>
    <name type="common">Northern krill</name>
    <name type="synonym">Thysanopoda norvegica</name>
    <dbReference type="NCBI Taxonomy" id="48144"/>
    <lineage>
        <taxon>Eukaryota</taxon>
        <taxon>Metazoa</taxon>
        <taxon>Ecdysozoa</taxon>
        <taxon>Arthropoda</taxon>
        <taxon>Crustacea</taxon>
        <taxon>Multicrustacea</taxon>
        <taxon>Malacostraca</taxon>
        <taxon>Eumalacostraca</taxon>
        <taxon>Eucarida</taxon>
        <taxon>Euphausiacea</taxon>
        <taxon>Euphausiidae</taxon>
        <taxon>Meganyctiphanes</taxon>
    </lineage>
</organism>
<evidence type="ECO:0000256" key="3">
    <source>
        <dbReference type="ARBA" id="ARBA00022553"/>
    </source>
</evidence>
<keyword evidence="7" id="KW-1185">Reference proteome</keyword>
<dbReference type="GO" id="GO:0005634">
    <property type="term" value="C:nucleus"/>
    <property type="evidence" value="ECO:0007669"/>
    <property type="project" value="TreeGrafter"/>
</dbReference>
<accession>A0AAV2PVM8</accession>
<dbReference type="InterPro" id="IPR051976">
    <property type="entry name" value="Synaptopodin_domain"/>
</dbReference>
<protein>
    <submittedName>
        <fullName evidence="6">Uncharacterized protein</fullName>
    </submittedName>
</protein>
<dbReference type="EMBL" id="CAXKWB010001525">
    <property type="protein sequence ID" value="CAL4064682.1"/>
    <property type="molecule type" value="Genomic_DNA"/>
</dbReference>
<proteinExistence type="inferred from homology"/>
<comment type="similarity">
    <text evidence="4">Belongs to the synaptopodin family.</text>
</comment>
<gene>
    <name evidence="6" type="ORF">MNOR_LOCUS4196</name>
</gene>
<dbReference type="PANTHER" id="PTHR24217:SF0">
    <property type="entry name" value="PDZ DOMAIN-CONTAINING PROTEIN"/>
    <property type="match status" value="1"/>
</dbReference>